<evidence type="ECO:0000313" key="2">
    <source>
        <dbReference type="Proteomes" id="UP001138757"/>
    </source>
</evidence>
<dbReference type="AlphaFoldDB" id="A0A9X1DCU1"/>
<sequence length="54" mass="6367">MELHNSEHYNEIAGALRLRARHSGDLDLARRLREAAIKHERHARRLEWLEAGKL</sequence>
<protein>
    <submittedName>
        <fullName evidence="1">Uncharacterized protein</fullName>
    </submittedName>
</protein>
<keyword evidence="2" id="KW-1185">Reference proteome</keyword>
<proteinExistence type="predicted"/>
<evidence type="ECO:0000313" key="1">
    <source>
        <dbReference type="EMBL" id="MBT2187795.1"/>
    </source>
</evidence>
<gene>
    <name evidence="1" type="ORF">KK488_12645</name>
</gene>
<reference evidence="1" key="1">
    <citation type="submission" date="2021-05" db="EMBL/GenBank/DDBJ databases">
        <title>Genome of Sphingobium sp. strain.</title>
        <authorList>
            <person name="Fan R."/>
        </authorList>
    </citation>
    <scope>NUCLEOTIDE SEQUENCE</scope>
    <source>
        <strain evidence="1">H33</strain>
    </source>
</reference>
<dbReference type="Proteomes" id="UP001138757">
    <property type="component" value="Unassembled WGS sequence"/>
</dbReference>
<name>A0A9X1DCU1_9SPHN</name>
<dbReference type="RefSeq" id="WP_214624057.1">
    <property type="nucleotide sequence ID" value="NZ_JAHGAW010000008.1"/>
</dbReference>
<accession>A0A9X1DCU1</accession>
<dbReference type="EMBL" id="JAHGAW010000008">
    <property type="protein sequence ID" value="MBT2187795.1"/>
    <property type="molecule type" value="Genomic_DNA"/>
</dbReference>
<organism evidence="1 2">
    <name type="scientific">Sphingobium nicotianae</name>
    <dbReference type="NCBI Taxonomy" id="2782607"/>
    <lineage>
        <taxon>Bacteria</taxon>
        <taxon>Pseudomonadati</taxon>
        <taxon>Pseudomonadota</taxon>
        <taxon>Alphaproteobacteria</taxon>
        <taxon>Sphingomonadales</taxon>
        <taxon>Sphingomonadaceae</taxon>
        <taxon>Sphingobium</taxon>
    </lineage>
</organism>
<comment type="caution">
    <text evidence="1">The sequence shown here is derived from an EMBL/GenBank/DDBJ whole genome shotgun (WGS) entry which is preliminary data.</text>
</comment>